<comment type="caution">
    <text evidence="2">The sequence shown here is derived from an EMBL/GenBank/DDBJ whole genome shotgun (WGS) entry which is preliminary data.</text>
</comment>
<protein>
    <submittedName>
        <fullName evidence="2">Uncharacterized protein</fullName>
    </submittedName>
</protein>
<dbReference type="EMBL" id="JBIMZQ010000086">
    <property type="protein sequence ID" value="KAL3656313.1"/>
    <property type="molecule type" value="Genomic_DNA"/>
</dbReference>
<gene>
    <name evidence="2" type="ORF">V7S43_018885</name>
</gene>
<feature type="compositionally biased region" description="Basic residues" evidence="1">
    <location>
        <begin position="37"/>
        <end position="63"/>
    </location>
</feature>
<proteinExistence type="predicted"/>
<evidence type="ECO:0000313" key="2">
    <source>
        <dbReference type="EMBL" id="KAL3656313.1"/>
    </source>
</evidence>
<feature type="compositionally biased region" description="Low complexity" evidence="1">
    <location>
        <begin position="1"/>
        <end position="11"/>
    </location>
</feature>
<feature type="region of interest" description="Disordered" evidence="1">
    <location>
        <begin position="1"/>
        <end position="72"/>
    </location>
</feature>
<organism evidence="2 3">
    <name type="scientific">Phytophthora oleae</name>
    <dbReference type="NCBI Taxonomy" id="2107226"/>
    <lineage>
        <taxon>Eukaryota</taxon>
        <taxon>Sar</taxon>
        <taxon>Stramenopiles</taxon>
        <taxon>Oomycota</taxon>
        <taxon>Peronosporomycetes</taxon>
        <taxon>Peronosporales</taxon>
        <taxon>Peronosporaceae</taxon>
        <taxon>Phytophthora</taxon>
    </lineage>
</organism>
<accession>A0ABD3EPK0</accession>
<evidence type="ECO:0000256" key="1">
    <source>
        <dbReference type="SAM" id="MobiDB-lite"/>
    </source>
</evidence>
<reference evidence="2 3" key="1">
    <citation type="submission" date="2024-09" db="EMBL/GenBank/DDBJ databases">
        <title>Genome sequencing and assembly of Phytophthora oleae, isolate VK10A, causative agent of rot of olive drupes.</title>
        <authorList>
            <person name="Conti Taguali S."/>
            <person name="Riolo M."/>
            <person name="La Spada F."/>
            <person name="Cacciola S.O."/>
            <person name="Dionisio G."/>
        </authorList>
    </citation>
    <scope>NUCLEOTIDE SEQUENCE [LARGE SCALE GENOMIC DNA]</scope>
    <source>
        <strain evidence="2 3">VK10A</strain>
    </source>
</reference>
<dbReference type="AlphaFoldDB" id="A0ABD3EPK0"/>
<sequence>MSSSERSGSTHRSVDLASDPSDSDHSDSSTSSDSSTCKKRLKKPRLSKRHGSTKKKRSNKNRRRSSEIRDLPSVDVPKLAGADDYELSKTMIELKLKVWKLTTGQDLEDNLWGSSTKRSWNSSWLKAQAVIAGSLGPRLAGHYRRLLVNCDLVLLFQEIEKECNAGSAAKNNILIKAAMFVRKLANGELVDTCIDAIMKLQEDFVTLSHPLYDPELACFFMTNGL</sequence>
<evidence type="ECO:0000313" key="3">
    <source>
        <dbReference type="Proteomes" id="UP001632037"/>
    </source>
</evidence>
<dbReference type="Proteomes" id="UP001632037">
    <property type="component" value="Unassembled WGS sequence"/>
</dbReference>
<name>A0ABD3EPK0_9STRA</name>
<keyword evidence="3" id="KW-1185">Reference proteome</keyword>